<organism evidence="2 3">
    <name type="scientific">Allgaiera indica</name>
    <dbReference type="NCBI Taxonomy" id="765699"/>
    <lineage>
        <taxon>Bacteria</taxon>
        <taxon>Pseudomonadati</taxon>
        <taxon>Pseudomonadota</taxon>
        <taxon>Alphaproteobacteria</taxon>
        <taxon>Rhodobacterales</taxon>
        <taxon>Paracoccaceae</taxon>
        <taxon>Allgaiera</taxon>
    </lineage>
</organism>
<dbReference type="FunFam" id="3.40.50.720:FF:000642">
    <property type="entry name" value="Short-chain dehydrogenase/reductase SDR"/>
    <property type="match status" value="1"/>
</dbReference>
<dbReference type="PANTHER" id="PTHR42879">
    <property type="entry name" value="3-OXOACYL-(ACYL-CARRIER-PROTEIN) REDUCTASE"/>
    <property type="match status" value="1"/>
</dbReference>
<dbReference type="InterPro" id="IPR002347">
    <property type="entry name" value="SDR_fam"/>
</dbReference>
<evidence type="ECO:0000313" key="3">
    <source>
        <dbReference type="Proteomes" id="UP000634647"/>
    </source>
</evidence>
<accession>A0AAN4UP13</accession>
<name>A0AAN4UP13_9RHOB</name>
<dbReference type="PRINTS" id="PR00080">
    <property type="entry name" value="SDRFAMILY"/>
</dbReference>
<evidence type="ECO:0000313" key="2">
    <source>
        <dbReference type="EMBL" id="GHD99669.1"/>
    </source>
</evidence>
<dbReference type="InterPro" id="IPR050259">
    <property type="entry name" value="SDR"/>
</dbReference>
<gene>
    <name evidence="2" type="ORF">GCM10008024_07970</name>
</gene>
<proteinExistence type="inferred from homology"/>
<dbReference type="SUPFAM" id="SSF51735">
    <property type="entry name" value="NAD(P)-binding Rossmann-fold domains"/>
    <property type="match status" value="1"/>
</dbReference>
<dbReference type="InterPro" id="IPR036291">
    <property type="entry name" value="NAD(P)-bd_dom_sf"/>
</dbReference>
<dbReference type="Gene3D" id="3.40.50.720">
    <property type="entry name" value="NAD(P)-binding Rossmann-like Domain"/>
    <property type="match status" value="1"/>
</dbReference>
<dbReference type="Pfam" id="PF13561">
    <property type="entry name" value="adh_short_C2"/>
    <property type="match status" value="1"/>
</dbReference>
<comment type="caution">
    <text evidence="2">The sequence shown here is derived from an EMBL/GenBank/DDBJ whole genome shotgun (WGS) entry which is preliminary data.</text>
</comment>
<dbReference type="EMBL" id="BNAB01000002">
    <property type="protein sequence ID" value="GHD99669.1"/>
    <property type="molecule type" value="Genomic_DNA"/>
</dbReference>
<reference evidence="2" key="2">
    <citation type="submission" date="2023-06" db="EMBL/GenBank/DDBJ databases">
        <authorList>
            <person name="Sun Q."/>
            <person name="Zhou Y."/>
        </authorList>
    </citation>
    <scope>NUCLEOTIDE SEQUENCE</scope>
    <source>
        <strain evidence="2">CGMCC 1.10859</strain>
    </source>
</reference>
<evidence type="ECO:0000256" key="1">
    <source>
        <dbReference type="ARBA" id="ARBA00006484"/>
    </source>
</evidence>
<comment type="similarity">
    <text evidence="1">Belongs to the short-chain dehydrogenases/reductases (SDR) family.</text>
</comment>
<protein>
    <submittedName>
        <fullName evidence="2">3-oxoacyl-ACP reductase</fullName>
    </submittedName>
</protein>
<dbReference type="PANTHER" id="PTHR42879:SF6">
    <property type="entry name" value="NADPH-DEPENDENT REDUCTASE BACG"/>
    <property type="match status" value="1"/>
</dbReference>
<dbReference type="PRINTS" id="PR00081">
    <property type="entry name" value="GDHRDH"/>
</dbReference>
<reference evidence="2" key="1">
    <citation type="journal article" date="2014" name="Int. J. Syst. Evol. Microbiol.">
        <title>Complete genome sequence of Corynebacterium casei LMG S-19264T (=DSM 44701T), isolated from a smear-ripened cheese.</title>
        <authorList>
            <consortium name="US DOE Joint Genome Institute (JGI-PGF)"/>
            <person name="Walter F."/>
            <person name="Albersmeier A."/>
            <person name="Kalinowski J."/>
            <person name="Ruckert C."/>
        </authorList>
    </citation>
    <scope>NUCLEOTIDE SEQUENCE</scope>
    <source>
        <strain evidence="2">CGMCC 1.10859</strain>
    </source>
</reference>
<sequence>MLELRKTGEKHMDMGIRGKRALVCASSKGLGRGCAEALAAEGVDLILNARGAEALEATAEEIRSTFGVNVTAVAADITTEDGRTKVLEAAGDVDILVTNAGGPPPGMWTDWSREDFIKALDANMLTPIALMQACLPKMMEKGWGRVVNITSQSVKAPIAVLGLSNSARAGLTGFVAGTARQVAGKGVTINNLLPGIHATDRADALDGGAAKQQGISLDEARAKRAATVPVGRYGTAQEFGATCAFLCSAHGGYIVGQNILLDGGAMNATL</sequence>
<dbReference type="AlphaFoldDB" id="A0AAN4UP13"/>
<dbReference type="Proteomes" id="UP000634647">
    <property type="component" value="Unassembled WGS sequence"/>
</dbReference>